<evidence type="ECO:0000313" key="2">
    <source>
        <dbReference type="EMBL" id="KUI68721.1"/>
    </source>
</evidence>
<dbReference type="PANTHER" id="PTHR36978">
    <property type="entry name" value="P-LOOP CONTAINING NUCLEOTIDE TRIPHOSPHATE HYDROLASE"/>
    <property type="match status" value="1"/>
</dbReference>
<dbReference type="EMBL" id="CM003101">
    <property type="protein sequence ID" value="KUI68721.1"/>
    <property type="molecule type" value="Genomic_DNA"/>
</dbReference>
<evidence type="ECO:0000313" key="3">
    <source>
        <dbReference type="Proteomes" id="UP000078559"/>
    </source>
</evidence>
<reference evidence="2" key="1">
    <citation type="submission" date="2014-12" db="EMBL/GenBank/DDBJ databases">
        <title>Genome Sequence of Valsa Canker Pathogens Uncovers a Specific Adaption of Colonization on Woody Bark.</title>
        <authorList>
            <person name="Yin Z."/>
            <person name="Liu H."/>
            <person name="Gao X."/>
            <person name="Li Z."/>
            <person name="Song N."/>
            <person name="Ke X."/>
            <person name="Dai Q."/>
            <person name="Wu Y."/>
            <person name="Sun Y."/>
            <person name="Xu J.-R."/>
            <person name="Kang Z.K."/>
            <person name="Wang L."/>
            <person name="Huang L."/>
        </authorList>
    </citation>
    <scope>NUCLEOTIDE SEQUENCE [LARGE SCALE GENOMIC DNA]</scope>
    <source>
        <strain evidence="2">03-8</strain>
    </source>
</reference>
<name>A0A194VWV9_CYTMA</name>
<keyword evidence="3" id="KW-1185">Reference proteome</keyword>
<dbReference type="OrthoDB" id="408152at2759"/>
<dbReference type="SMR" id="A0A194VWV9"/>
<dbReference type="Pfam" id="PF17784">
    <property type="entry name" value="Sulfotransfer_4"/>
    <property type="match status" value="1"/>
</dbReference>
<sequence length="281" mass="32001">MSHNSKTRYLADSRAVKTGEVAQPMQVSRAAQPHLSRPPSRAPSWTSTPACTWRTSHHTRTVSSSSSIDYMREADTARRQKMLHRLFDGYAATTNFPGIMFLEDLMDMYSSAAIVLNTRSDARAWVRSIEDGLGFFNSYAYRISCFLWKTDRLNAVIETEARKIYKRQYGERMTFPSVETYYEHIEVLKEQARKRGRPLLEWKPQDGYGPLCEFLGRPPPAEGTDFPRLNDQSVIKFLKTVLVVRGLVSWAALGGASWAGWTYGPQFLQTVVKAGKLTWKS</sequence>
<organism evidence="2 3">
    <name type="scientific">Cytospora mali</name>
    <name type="common">Apple Valsa canker fungus</name>
    <name type="synonym">Valsa mali</name>
    <dbReference type="NCBI Taxonomy" id="578113"/>
    <lineage>
        <taxon>Eukaryota</taxon>
        <taxon>Fungi</taxon>
        <taxon>Dikarya</taxon>
        <taxon>Ascomycota</taxon>
        <taxon>Pezizomycotina</taxon>
        <taxon>Sordariomycetes</taxon>
        <taxon>Sordariomycetidae</taxon>
        <taxon>Diaporthales</taxon>
        <taxon>Cytosporaceae</taxon>
        <taxon>Cytospora</taxon>
    </lineage>
</organism>
<dbReference type="Gene3D" id="3.40.50.300">
    <property type="entry name" value="P-loop containing nucleotide triphosphate hydrolases"/>
    <property type="match status" value="1"/>
</dbReference>
<accession>A0A194VWV9</accession>
<protein>
    <submittedName>
        <fullName evidence="2">Uncharacterized protein</fullName>
    </submittedName>
</protein>
<dbReference type="Proteomes" id="UP000078559">
    <property type="component" value="Chromosome 4"/>
</dbReference>
<dbReference type="PANTHER" id="PTHR36978:SF3">
    <property type="entry name" value="P-LOOP CONTAINING NUCLEOSIDE TRIPHOSPHATE HYDROLASE PROTEIN"/>
    <property type="match status" value="1"/>
</dbReference>
<dbReference type="SUPFAM" id="SSF52540">
    <property type="entry name" value="P-loop containing nucleoside triphosphate hydrolases"/>
    <property type="match status" value="1"/>
</dbReference>
<proteinExistence type="predicted"/>
<feature type="region of interest" description="Disordered" evidence="1">
    <location>
        <begin position="1"/>
        <end position="50"/>
    </location>
</feature>
<dbReference type="InterPro" id="IPR040632">
    <property type="entry name" value="Sulfotransfer_4"/>
</dbReference>
<gene>
    <name evidence="2" type="ORF">VM1G_03780</name>
</gene>
<dbReference type="InterPro" id="IPR027417">
    <property type="entry name" value="P-loop_NTPase"/>
</dbReference>
<evidence type="ECO:0000256" key="1">
    <source>
        <dbReference type="SAM" id="MobiDB-lite"/>
    </source>
</evidence>
<dbReference type="AlphaFoldDB" id="A0A194VWV9"/>